<gene>
    <name evidence="4" type="ORF">SAMN06275492_1303</name>
</gene>
<dbReference type="Gene3D" id="3.30.70.360">
    <property type="match status" value="1"/>
</dbReference>
<organism evidence="4 5">
    <name type="scientific">Dethiosulfovibrio salsuginis</name>
    <dbReference type="NCBI Taxonomy" id="561720"/>
    <lineage>
        <taxon>Bacteria</taxon>
        <taxon>Thermotogati</taxon>
        <taxon>Synergistota</taxon>
        <taxon>Synergistia</taxon>
        <taxon>Synergistales</taxon>
        <taxon>Dethiosulfovibrionaceae</taxon>
        <taxon>Dethiosulfovibrio</taxon>
    </lineage>
</organism>
<feature type="domain" description="Peptidase M20 dimerisation" evidence="3">
    <location>
        <begin position="193"/>
        <end position="272"/>
    </location>
</feature>
<dbReference type="SUPFAM" id="SSF55031">
    <property type="entry name" value="Bacterial exopeptidase dimerisation domain"/>
    <property type="match status" value="1"/>
</dbReference>
<protein>
    <submittedName>
        <fullName evidence="4">Amidohydrolase</fullName>
    </submittedName>
</protein>
<accession>A0A1X7KJP3</accession>
<dbReference type="PANTHER" id="PTHR11014:SF63">
    <property type="entry name" value="METALLOPEPTIDASE, PUTATIVE (AFU_ORTHOLOGUE AFUA_6G09600)-RELATED"/>
    <property type="match status" value="1"/>
</dbReference>
<feature type="binding site" evidence="2">
    <location>
        <position position="139"/>
    </location>
    <ligand>
        <name>Mn(2+)</name>
        <dbReference type="ChEBI" id="CHEBI:29035"/>
        <label>2</label>
    </ligand>
</feature>
<feature type="binding site" evidence="2">
    <location>
        <position position="103"/>
    </location>
    <ligand>
        <name>Mn(2+)</name>
        <dbReference type="ChEBI" id="CHEBI:29035"/>
        <label>2</label>
    </ligand>
</feature>
<dbReference type="OrthoDB" id="5892at2"/>
<dbReference type="Proteomes" id="UP000193355">
    <property type="component" value="Unassembled WGS sequence"/>
</dbReference>
<keyword evidence="1 4" id="KW-0378">Hydrolase</keyword>
<dbReference type="InterPro" id="IPR011650">
    <property type="entry name" value="Peptidase_M20_dimer"/>
</dbReference>
<evidence type="ECO:0000259" key="3">
    <source>
        <dbReference type="Pfam" id="PF07687"/>
    </source>
</evidence>
<evidence type="ECO:0000256" key="2">
    <source>
        <dbReference type="PIRSR" id="PIRSR005962-1"/>
    </source>
</evidence>
<reference evidence="5" key="1">
    <citation type="submission" date="2017-04" db="EMBL/GenBank/DDBJ databases">
        <authorList>
            <person name="Varghese N."/>
            <person name="Submissions S."/>
        </authorList>
    </citation>
    <scope>NUCLEOTIDE SEQUENCE [LARGE SCALE GENOMIC DNA]</scope>
    <source>
        <strain evidence="5">USBA 82</strain>
    </source>
</reference>
<dbReference type="Pfam" id="PF07687">
    <property type="entry name" value="M20_dimer"/>
    <property type="match status" value="1"/>
</dbReference>
<keyword evidence="5" id="KW-1185">Reference proteome</keyword>
<dbReference type="STRING" id="561720.SAMN06275492_1303"/>
<dbReference type="PANTHER" id="PTHR11014">
    <property type="entry name" value="PEPTIDASE M20 FAMILY MEMBER"/>
    <property type="match status" value="1"/>
</dbReference>
<dbReference type="InterPro" id="IPR036264">
    <property type="entry name" value="Bact_exopeptidase_dim_dom"/>
</dbReference>
<dbReference type="GO" id="GO:0050118">
    <property type="term" value="F:N-acetyldiaminopimelate deacetylase activity"/>
    <property type="evidence" value="ECO:0007669"/>
    <property type="project" value="UniProtKB-ARBA"/>
</dbReference>
<dbReference type="PIRSF" id="PIRSF005962">
    <property type="entry name" value="Pept_M20D_amidohydro"/>
    <property type="match status" value="1"/>
</dbReference>
<evidence type="ECO:0000256" key="1">
    <source>
        <dbReference type="ARBA" id="ARBA00022801"/>
    </source>
</evidence>
<feature type="binding site" evidence="2">
    <location>
        <position position="167"/>
    </location>
    <ligand>
        <name>Mn(2+)</name>
        <dbReference type="ChEBI" id="CHEBI:29035"/>
        <label>2</label>
    </ligand>
</feature>
<proteinExistence type="predicted"/>
<dbReference type="EMBL" id="FXBB01000030">
    <property type="protein sequence ID" value="SMG41622.1"/>
    <property type="molecule type" value="Genomic_DNA"/>
</dbReference>
<feature type="binding site" evidence="2">
    <location>
        <position position="105"/>
    </location>
    <ligand>
        <name>Mn(2+)</name>
        <dbReference type="ChEBI" id="CHEBI:29035"/>
        <label>2</label>
    </ligand>
</feature>
<dbReference type="FunFam" id="3.30.70.360:FF:000001">
    <property type="entry name" value="N-acetyldiaminopimelate deacetylase"/>
    <property type="match status" value="1"/>
</dbReference>
<dbReference type="Pfam" id="PF01546">
    <property type="entry name" value="Peptidase_M20"/>
    <property type="match status" value="1"/>
</dbReference>
<sequence>MIELIANLEERFREKYTFYRMEIHRNPELSYHEERTASLVADVLKGLGTEVHTGVGGHGVVGILKGKGPGRCVGLRADMDALSIQENTGLPWSSENDGVMHACGHDAHTAVLLGAAHVLSEMTDRFDGTIKFVFQPAEENSPTGGAPFMIKDGVLDNPKVDAMLGLHVWPTLKTGIIGLQTGAVSAASDRLGIVVHGKACHASMPDMGIDAVVVGSAVVMALQTILSRSVGASDRAVLTLGTVKGGDRYNIVADKVTYDGTVRTFDPTVRKTMERLIKRTSEGVAQSLGGMAEVNYSHGYPSAMNDPEVTSVAQRAVVEVLGEKGLLSDLPVHPGGEDFAFFAEKVPSAFAWLGCCPEDVDFEDMPPLHNEKFLPDERALPIGVRFMVAGALEMLKGEER</sequence>
<dbReference type="InterPro" id="IPR002933">
    <property type="entry name" value="Peptidase_M20"/>
</dbReference>
<dbReference type="RefSeq" id="WP_085545255.1">
    <property type="nucleotide sequence ID" value="NZ_FXBB01000030.1"/>
</dbReference>
<dbReference type="NCBIfam" id="TIGR01891">
    <property type="entry name" value="amidohydrolases"/>
    <property type="match status" value="1"/>
</dbReference>
<keyword evidence="2" id="KW-0464">Manganese</keyword>
<evidence type="ECO:0000313" key="4">
    <source>
        <dbReference type="EMBL" id="SMG41622.1"/>
    </source>
</evidence>
<dbReference type="GO" id="GO:0046872">
    <property type="term" value="F:metal ion binding"/>
    <property type="evidence" value="ECO:0007669"/>
    <property type="project" value="UniProtKB-KW"/>
</dbReference>
<dbReference type="CDD" id="cd03886">
    <property type="entry name" value="M20_Acy1"/>
    <property type="match status" value="1"/>
</dbReference>
<name>A0A1X7KJP3_9BACT</name>
<keyword evidence="2" id="KW-0479">Metal-binding</keyword>
<evidence type="ECO:0000313" key="5">
    <source>
        <dbReference type="Proteomes" id="UP000193355"/>
    </source>
</evidence>
<dbReference type="SUPFAM" id="SSF53187">
    <property type="entry name" value="Zn-dependent exopeptidases"/>
    <property type="match status" value="1"/>
</dbReference>
<dbReference type="InterPro" id="IPR017439">
    <property type="entry name" value="Amidohydrolase"/>
</dbReference>
<dbReference type="AlphaFoldDB" id="A0A1X7KJP3"/>
<dbReference type="GO" id="GO:0019877">
    <property type="term" value="P:diaminopimelate biosynthetic process"/>
    <property type="evidence" value="ECO:0007669"/>
    <property type="project" value="UniProtKB-ARBA"/>
</dbReference>
<comment type="cofactor">
    <cofactor evidence="2">
        <name>Mn(2+)</name>
        <dbReference type="ChEBI" id="CHEBI:29035"/>
    </cofactor>
    <text evidence="2">The Mn(2+) ion enhances activity.</text>
</comment>
<feature type="binding site" evidence="2">
    <location>
        <position position="369"/>
    </location>
    <ligand>
        <name>Mn(2+)</name>
        <dbReference type="ChEBI" id="CHEBI:29035"/>
        <label>2</label>
    </ligand>
</feature>
<dbReference type="Gene3D" id="3.40.630.10">
    <property type="entry name" value="Zn peptidases"/>
    <property type="match status" value="1"/>
</dbReference>